<dbReference type="Pfam" id="PF01706">
    <property type="entry name" value="FliG_C"/>
    <property type="match status" value="1"/>
</dbReference>
<dbReference type="PANTHER" id="PTHR30534">
    <property type="entry name" value="FLAGELLAR MOTOR SWITCH PROTEIN FLIG"/>
    <property type="match status" value="1"/>
</dbReference>
<feature type="domain" description="Flagellar motor switch protein FliG N-terminal" evidence="13">
    <location>
        <begin position="16"/>
        <end position="105"/>
    </location>
</feature>
<keyword evidence="15" id="KW-1185">Reference proteome</keyword>
<keyword evidence="14" id="KW-0969">Cilium</keyword>
<comment type="function">
    <text evidence="10">FliG is one of three proteins (FliG, FliN, FliM) that forms the rotor-mounted switch complex (C ring), located at the base of the basal body. This complex interacts with the CheY and CheZ chemotaxis proteins, in addition to contacting components of the motor that determine the direction of flagellar rotation.</text>
</comment>
<evidence type="ECO:0000313" key="14">
    <source>
        <dbReference type="EMBL" id="RFC64091.1"/>
    </source>
</evidence>
<dbReference type="OrthoDB" id="9780302at2"/>
<dbReference type="InterPro" id="IPR032779">
    <property type="entry name" value="FliG_M"/>
</dbReference>
<evidence type="ECO:0000259" key="12">
    <source>
        <dbReference type="Pfam" id="PF14841"/>
    </source>
</evidence>
<evidence type="ECO:0000259" key="13">
    <source>
        <dbReference type="Pfam" id="PF14842"/>
    </source>
</evidence>
<reference evidence="14 15" key="1">
    <citation type="submission" date="2018-08" db="EMBL/GenBank/DDBJ databases">
        <title>Fulvimarina sp. 85, whole genome shotgun sequence.</title>
        <authorList>
            <person name="Tuo L."/>
        </authorList>
    </citation>
    <scope>NUCLEOTIDE SEQUENCE [LARGE SCALE GENOMIC DNA]</scope>
    <source>
        <strain evidence="14 15">85</strain>
    </source>
</reference>
<dbReference type="PRINTS" id="PR00954">
    <property type="entry name" value="FLGMOTORFLIG"/>
</dbReference>
<feature type="domain" description="Flagellar motor switch protein FliG middle" evidence="12">
    <location>
        <begin position="134"/>
        <end position="186"/>
    </location>
</feature>
<keyword evidence="5" id="KW-1003">Cell membrane</keyword>
<dbReference type="Gene3D" id="1.10.220.30">
    <property type="match status" value="3"/>
</dbReference>
<comment type="similarity">
    <text evidence="3">Belongs to the FliG family.</text>
</comment>
<evidence type="ECO:0000256" key="5">
    <source>
        <dbReference type="ARBA" id="ARBA00022475"/>
    </source>
</evidence>
<evidence type="ECO:0000256" key="9">
    <source>
        <dbReference type="ARBA" id="ARBA00023143"/>
    </source>
</evidence>
<comment type="caution">
    <text evidence="14">The sequence shown here is derived from an EMBL/GenBank/DDBJ whole genome shotgun (WGS) entry which is preliminary data.</text>
</comment>
<evidence type="ECO:0000256" key="8">
    <source>
        <dbReference type="ARBA" id="ARBA00023136"/>
    </source>
</evidence>
<keyword evidence="14" id="KW-0282">Flagellum</keyword>
<keyword evidence="7" id="KW-0283">Flagellar rotation</keyword>
<evidence type="ECO:0000256" key="7">
    <source>
        <dbReference type="ARBA" id="ARBA00022779"/>
    </source>
</evidence>
<evidence type="ECO:0000256" key="4">
    <source>
        <dbReference type="ARBA" id="ARBA00021870"/>
    </source>
</evidence>
<dbReference type="InterPro" id="IPR011002">
    <property type="entry name" value="FliG_a-hlx"/>
</dbReference>
<dbReference type="RefSeq" id="WP_116682510.1">
    <property type="nucleotide sequence ID" value="NZ_QURL01000003.1"/>
</dbReference>
<proteinExistence type="inferred from homology"/>
<name>A0A371X4D1_9HYPH</name>
<dbReference type="GO" id="GO:0003774">
    <property type="term" value="F:cytoskeletal motor activity"/>
    <property type="evidence" value="ECO:0007669"/>
    <property type="project" value="InterPro"/>
</dbReference>
<dbReference type="GO" id="GO:0005886">
    <property type="term" value="C:plasma membrane"/>
    <property type="evidence" value="ECO:0007669"/>
    <property type="project" value="UniProtKB-SubCell"/>
</dbReference>
<evidence type="ECO:0000256" key="2">
    <source>
        <dbReference type="ARBA" id="ARBA00004413"/>
    </source>
</evidence>
<dbReference type="InterPro" id="IPR000090">
    <property type="entry name" value="Flg_Motor_Flig"/>
</dbReference>
<dbReference type="GO" id="GO:0009425">
    <property type="term" value="C:bacterial-type flagellum basal body"/>
    <property type="evidence" value="ECO:0007669"/>
    <property type="project" value="UniProtKB-SubCell"/>
</dbReference>
<dbReference type="Pfam" id="PF14842">
    <property type="entry name" value="FliG_N"/>
    <property type="match status" value="1"/>
</dbReference>
<dbReference type="GO" id="GO:0071973">
    <property type="term" value="P:bacterial-type flagellum-dependent cell motility"/>
    <property type="evidence" value="ECO:0007669"/>
    <property type="project" value="InterPro"/>
</dbReference>
<dbReference type="AlphaFoldDB" id="A0A371X4D1"/>
<keyword evidence="14" id="KW-0966">Cell projection</keyword>
<protein>
    <recommendedName>
        <fullName evidence="4">Flagellar motor switch protein FliG</fullName>
    </recommendedName>
</protein>
<comment type="subcellular location">
    <subcellularLocation>
        <location evidence="1">Bacterial flagellum basal body</location>
    </subcellularLocation>
    <subcellularLocation>
        <location evidence="2">Cell membrane</location>
        <topology evidence="2">Peripheral membrane protein</topology>
        <orientation evidence="2">Cytoplasmic side</orientation>
    </subcellularLocation>
</comment>
<dbReference type="InterPro" id="IPR023087">
    <property type="entry name" value="Flg_Motor_Flig_C"/>
</dbReference>
<organism evidence="14 15">
    <name type="scientific">Fulvimarina endophytica</name>
    <dbReference type="NCBI Taxonomy" id="2293836"/>
    <lineage>
        <taxon>Bacteria</taxon>
        <taxon>Pseudomonadati</taxon>
        <taxon>Pseudomonadota</taxon>
        <taxon>Alphaproteobacteria</taxon>
        <taxon>Hyphomicrobiales</taxon>
        <taxon>Aurantimonadaceae</taxon>
        <taxon>Fulvimarina</taxon>
    </lineage>
</organism>
<dbReference type="PANTHER" id="PTHR30534:SF0">
    <property type="entry name" value="FLAGELLAR MOTOR SWITCH PROTEIN FLIG"/>
    <property type="match status" value="1"/>
</dbReference>
<keyword evidence="6" id="KW-0145">Chemotaxis</keyword>
<dbReference type="EMBL" id="QURL01000003">
    <property type="protein sequence ID" value="RFC64091.1"/>
    <property type="molecule type" value="Genomic_DNA"/>
</dbReference>
<keyword evidence="8" id="KW-0472">Membrane</keyword>
<gene>
    <name evidence="14" type="primary">fliG</name>
    <name evidence="14" type="ORF">DYI37_06930</name>
</gene>
<dbReference type="Proteomes" id="UP000264310">
    <property type="component" value="Unassembled WGS sequence"/>
</dbReference>
<evidence type="ECO:0000256" key="6">
    <source>
        <dbReference type="ARBA" id="ARBA00022500"/>
    </source>
</evidence>
<keyword evidence="9" id="KW-0975">Bacterial flagellum</keyword>
<dbReference type="GO" id="GO:0006935">
    <property type="term" value="P:chemotaxis"/>
    <property type="evidence" value="ECO:0007669"/>
    <property type="project" value="UniProtKB-KW"/>
</dbReference>
<evidence type="ECO:0000313" key="15">
    <source>
        <dbReference type="Proteomes" id="UP000264310"/>
    </source>
</evidence>
<evidence type="ECO:0000256" key="10">
    <source>
        <dbReference type="ARBA" id="ARBA00025598"/>
    </source>
</evidence>
<accession>A0A371X4D1</accession>
<dbReference type="InterPro" id="IPR028263">
    <property type="entry name" value="FliG_N"/>
</dbReference>
<evidence type="ECO:0000256" key="3">
    <source>
        <dbReference type="ARBA" id="ARBA00010299"/>
    </source>
</evidence>
<feature type="domain" description="Flagellar motor switch protein FliG C-terminal" evidence="11">
    <location>
        <begin position="238"/>
        <end position="343"/>
    </location>
</feature>
<sequence length="349" mass="38009">MNGLASYSELPMVAPLRGGARAAVLLLALGAEGAAKLLKHMAPDEIISLRKAAASLENVSPDQIDEVVEDFASTFKRGPIFHGPDQQMADLLKSALSEQEYESLFPDEKSRAIQTLFTAQVRDVWEAVADVEAEDLAGKLSDEHPHIIAILFAKLPSERAALVARAFEPALRNDVLKRMLEVRPLSGPIQAIFEAHVREAYLVSAEGEAENGESRHLVLANVVNRLDKTESEELIGFIESADSSEADELRKLLFAFDDIPSMPQKSRLTLFDGFQTETVILSLRGASAEVTETVLATQGARARRMIEAELAQESNATKEAIDGARRSIAARALELASRGAIVLREDEEA</sequence>
<dbReference type="Pfam" id="PF14841">
    <property type="entry name" value="FliG_M"/>
    <property type="match status" value="1"/>
</dbReference>
<evidence type="ECO:0000256" key="1">
    <source>
        <dbReference type="ARBA" id="ARBA00004117"/>
    </source>
</evidence>
<evidence type="ECO:0000259" key="11">
    <source>
        <dbReference type="Pfam" id="PF01706"/>
    </source>
</evidence>
<dbReference type="SUPFAM" id="SSF48029">
    <property type="entry name" value="FliG"/>
    <property type="match status" value="2"/>
</dbReference>